<protein>
    <recommendedName>
        <fullName evidence="4">Protamine P1</fullName>
    </recommendedName>
</protein>
<dbReference type="RefSeq" id="XP_047848155.1">
    <property type="nucleotide sequence ID" value="XM_047992142.1"/>
</dbReference>
<feature type="compositionally biased region" description="Polar residues" evidence="1">
    <location>
        <begin position="742"/>
        <end position="755"/>
    </location>
</feature>
<dbReference type="AlphaFoldDB" id="A0A9Q8QTZ2"/>
<feature type="compositionally biased region" description="Polar residues" evidence="1">
    <location>
        <begin position="835"/>
        <end position="846"/>
    </location>
</feature>
<feature type="region of interest" description="Disordered" evidence="1">
    <location>
        <begin position="970"/>
        <end position="1012"/>
    </location>
</feature>
<gene>
    <name evidence="2" type="ORF">JDV02_010404</name>
</gene>
<dbReference type="EMBL" id="CP086365">
    <property type="protein sequence ID" value="UNI24674.1"/>
    <property type="molecule type" value="Genomic_DNA"/>
</dbReference>
<evidence type="ECO:0000313" key="3">
    <source>
        <dbReference type="Proteomes" id="UP000829364"/>
    </source>
</evidence>
<sequence length="1139" mass="123601">MAALPAQSLPDWDHDEIYAEAVCNIDDVFYHGCEDEDYDNPATRRLRYEAAGRRFLDGDVPFLLSASLRGPFDQGSGWSNPWRSKQRAHSEKPLAAESITEGALATNEQVLEETELGESDLECHLPSPESLKQAPLTEKHSHLDDHVLSMIQDWRTGIKIPSPSRDSFWAASKAQITASARKRRARESEWLKRVASKKRKLESSEPSFSKSPLARRNSNSRVLRDKDHLTSTNSVSWLANSVFNSRASKSGQATGSFEEVDETEDELMTSMPPLSFAKHKRRVPKTPKRVSPRRDMWKCVMQSTGQADDELSQNEAAAATLSSPISQRHGAVASGRRATDVNRRAAGASLTVEHPSTTKHGIMVGNQGPVYHMNNPEEGDSAEEALHAPIAPDSVAQLETQMDSSSCFKIRQQPDQTGKESSMVDMNRPDLETTDHECTLSKQTEDHDSEKSVEGEINAAPVGPPESKERKEISCGDDARSITEAYSKATRDIDRAPQDQVSDRAATSGRPADDADGAYSTDDEEQVGIAPPGDGTDIHERSRFRRLISLEKRPDKKGGGNVKRLVTHTHAHESSADIDAVSTTNDRIGRNVTQAPDIEIAARPKPEASGSEEARTSLEEPDVSASEPAIDYKPLAAEILGSKGCETKPPYPERPILSVVRSPEISLPPLGKVVPDPGLEAGMGPEKHCGASMGQSRPALPSKSSEVSLKSILHRLVPSSPWARLSQKTSCSEAKSDDATANLKSLTPSTETASESDVAGTEVMDEDESSSHQEHIDASRPESEAAVPMIANIDNSTYQQEETAVTPEKATGAVITESQQTPWDKTQLFGRSKDISTGNHGESTGRFSDEKCLNSGESQLVIPADAQSPWAGGIGDTLAYGGNVSSNCLVSQGSIKTPASQPAVRLSTPEPQFTVKSFASFMTPSPARTRPRTGHIGQSIEGYRMASALKIHGSVPRASRRVSWRLPDHGAGQEQVRGLQDSCGQSSFEQRGRAASPPPATPIGNLPTSESDKFRKHFAAVASRTDGLRQKLIPTASQQAAQSPGMQGMAAQFLAADDAVATEQLGGAALELETDVVRERQERVARESQEPMDVVEDLLCEMDDLLQVWDVDAELDQACKIPRSGVQRMEMNIGSQSPW</sequence>
<evidence type="ECO:0000256" key="1">
    <source>
        <dbReference type="SAM" id="MobiDB-lite"/>
    </source>
</evidence>
<dbReference type="OrthoDB" id="5419922at2759"/>
<feature type="compositionally biased region" description="Polar residues" evidence="1">
    <location>
        <begin position="581"/>
        <end position="594"/>
    </location>
</feature>
<evidence type="ECO:0008006" key="4">
    <source>
        <dbReference type="Google" id="ProtNLM"/>
    </source>
</evidence>
<proteinExistence type="predicted"/>
<feature type="region of interest" description="Disordered" evidence="1">
    <location>
        <begin position="830"/>
        <end position="851"/>
    </location>
</feature>
<organism evidence="2 3">
    <name type="scientific">Purpureocillium takamizusanense</name>
    <dbReference type="NCBI Taxonomy" id="2060973"/>
    <lineage>
        <taxon>Eukaryota</taxon>
        <taxon>Fungi</taxon>
        <taxon>Dikarya</taxon>
        <taxon>Ascomycota</taxon>
        <taxon>Pezizomycotina</taxon>
        <taxon>Sordariomycetes</taxon>
        <taxon>Hypocreomycetidae</taxon>
        <taxon>Hypocreales</taxon>
        <taxon>Ophiocordycipitaceae</taxon>
        <taxon>Purpureocillium</taxon>
    </lineage>
</organism>
<feature type="region of interest" description="Disordered" evidence="1">
    <location>
        <begin position="304"/>
        <end position="340"/>
    </location>
</feature>
<evidence type="ECO:0000313" key="2">
    <source>
        <dbReference type="EMBL" id="UNI24674.1"/>
    </source>
</evidence>
<dbReference type="GeneID" id="72072348"/>
<feature type="region of interest" description="Disordered" evidence="1">
    <location>
        <begin position="412"/>
        <end position="629"/>
    </location>
</feature>
<name>A0A9Q8QTZ2_9HYPO</name>
<feature type="region of interest" description="Disordered" evidence="1">
    <location>
        <begin position="723"/>
        <end position="784"/>
    </location>
</feature>
<dbReference type="KEGG" id="ptkz:JDV02_010404"/>
<feature type="compositionally biased region" description="Basic and acidic residues" evidence="1">
    <location>
        <begin position="600"/>
        <end position="618"/>
    </location>
</feature>
<keyword evidence="3" id="KW-1185">Reference proteome</keyword>
<accession>A0A9Q8QTZ2</accession>
<feature type="compositionally biased region" description="Basic and acidic residues" evidence="1">
    <location>
        <begin position="427"/>
        <end position="454"/>
    </location>
</feature>
<dbReference type="Proteomes" id="UP000829364">
    <property type="component" value="Chromosome 12"/>
</dbReference>
<reference evidence="2" key="1">
    <citation type="submission" date="2021-11" db="EMBL/GenBank/DDBJ databases">
        <title>Purpureocillium_takamizusanense_genome.</title>
        <authorList>
            <person name="Nguyen N.-H."/>
        </authorList>
    </citation>
    <scope>NUCLEOTIDE SEQUENCE</scope>
    <source>
        <strain evidence="2">PT3</strain>
    </source>
</reference>
<feature type="region of interest" description="Disordered" evidence="1">
    <location>
        <begin position="666"/>
        <end position="706"/>
    </location>
</feature>
<feature type="compositionally biased region" description="Basic and acidic residues" evidence="1">
    <location>
        <begin position="466"/>
        <end position="481"/>
    </location>
</feature>
<feature type="region of interest" description="Disordered" evidence="1">
    <location>
        <begin position="75"/>
        <end position="104"/>
    </location>
</feature>
<feature type="region of interest" description="Disordered" evidence="1">
    <location>
        <begin position="201"/>
        <end position="227"/>
    </location>
</feature>
<feature type="compositionally biased region" description="Basic and acidic residues" evidence="1">
    <location>
        <begin position="769"/>
        <end position="783"/>
    </location>
</feature>
<feature type="compositionally biased region" description="Basic and acidic residues" evidence="1">
    <location>
        <begin position="548"/>
        <end position="558"/>
    </location>
</feature>
<feature type="compositionally biased region" description="Polar residues" evidence="1">
    <location>
        <begin position="204"/>
        <end position="221"/>
    </location>
</feature>